<proteinExistence type="predicted"/>
<name>A0A059DAE0_EUCGR</name>
<dbReference type="InterPro" id="IPR011008">
    <property type="entry name" value="Dimeric_a/b-barrel"/>
</dbReference>
<organism evidence="3">
    <name type="scientific">Eucalyptus grandis</name>
    <name type="common">Flooded gum</name>
    <dbReference type="NCBI Taxonomy" id="71139"/>
    <lineage>
        <taxon>Eukaryota</taxon>
        <taxon>Viridiplantae</taxon>
        <taxon>Streptophyta</taxon>
        <taxon>Embryophyta</taxon>
        <taxon>Tracheophyta</taxon>
        <taxon>Spermatophyta</taxon>
        <taxon>Magnoliopsida</taxon>
        <taxon>eudicotyledons</taxon>
        <taxon>Gunneridae</taxon>
        <taxon>Pentapetalae</taxon>
        <taxon>rosids</taxon>
        <taxon>malvids</taxon>
        <taxon>Myrtales</taxon>
        <taxon>Myrtaceae</taxon>
        <taxon>Myrtoideae</taxon>
        <taxon>Eucalypteae</taxon>
        <taxon>Eucalyptus</taxon>
    </lineage>
</organism>
<protein>
    <recommendedName>
        <fullName evidence="2">Stress-response A/B barrel domain-containing protein</fullName>
    </recommendedName>
</protein>
<dbReference type="InParanoid" id="A0A059DAE0"/>
<dbReference type="OMA" id="EMHERIW"/>
<dbReference type="SMART" id="SM00886">
    <property type="entry name" value="Dabb"/>
    <property type="match status" value="1"/>
</dbReference>
<dbReference type="AlphaFoldDB" id="A0A059DAE0"/>
<dbReference type="EMBL" id="KK198754">
    <property type="protein sequence ID" value="KCW87542.1"/>
    <property type="molecule type" value="Genomic_DNA"/>
</dbReference>
<dbReference type="PANTHER" id="PTHR33178">
    <property type="match status" value="1"/>
</dbReference>
<dbReference type="GO" id="GO:0009865">
    <property type="term" value="P:pollen tube adhesion"/>
    <property type="evidence" value="ECO:0000318"/>
    <property type="project" value="GO_Central"/>
</dbReference>
<dbReference type="Gene3D" id="3.30.70.100">
    <property type="match status" value="1"/>
</dbReference>
<evidence type="ECO:0000313" key="3">
    <source>
        <dbReference type="EMBL" id="KCW87542.1"/>
    </source>
</evidence>
<dbReference type="STRING" id="71139.A0A059DAE0"/>
<reference evidence="3" key="1">
    <citation type="submission" date="2013-07" db="EMBL/GenBank/DDBJ databases">
        <title>The genome of Eucalyptus grandis.</title>
        <authorList>
            <person name="Schmutz J."/>
            <person name="Hayes R."/>
            <person name="Myburg A."/>
            <person name="Tuskan G."/>
            <person name="Grattapaglia D."/>
            <person name="Rokhsar D.S."/>
        </authorList>
    </citation>
    <scope>NUCLEOTIDE SEQUENCE</scope>
    <source>
        <tissue evidence="3">Leaf extractions</tissue>
    </source>
</reference>
<dbReference type="SUPFAM" id="SSF54909">
    <property type="entry name" value="Dimeric alpha+beta barrel"/>
    <property type="match status" value="1"/>
</dbReference>
<dbReference type="Gramene" id="KCW87542">
    <property type="protein sequence ID" value="KCW87542"/>
    <property type="gene ID" value="EUGRSUZ_B03989"/>
</dbReference>
<dbReference type="eggNOG" id="ENOG502S12K">
    <property type="taxonomic scope" value="Eukaryota"/>
</dbReference>
<dbReference type="OrthoDB" id="1601230at2759"/>
<sequence length="119" mass="13789">MEEASRPKEKTMEEAKGFVRRVLLFKFKAETAPDHIEQLIKDHSNLVNLVESLKSWHMGKDVSVKYSNEGFTHVIELTFESTEGIAAYMGHPAHLEMHERIWPHLEKIVVIDYKPTLCN</sequence>
<feature type="domain" description="Stress-response A/B barrel" evidence="2">
    <location>
        <begin position="19"/>
        <end position="113"/>
    </location>
</feature>
<dbReference type="PANTHER" id="PTHR33178:SF10">
    <property type="entry name" value="STRESS-RESPONSE A_B BARREL DOMAIN-CONTAINING PROTEIN"/>
    <property type="match status" value="1"/>
</dbReference>
<dbReference type="InterPro" id="IPR044662">
    <property type="entry name" value="HS1/DABB1-like"/>
</dbReference>
<evidence type="ECO:0000256" key="1">
    <source>
        <dbReference type="ARBA" id="ARBA00011738"/>
    </source>
</evidence>
<dbReference type="PROSITE" id="PS51502">
    <property type="entry name" value="S_R_A_B_BARREL"/>
    <property type="match status" value="1"/>
</dbReference>
<dbReference type="Pfam" id="PF07876">
    <property type="entry name" value="Dabb"/>
    <property type="match status" value="1"/>
</dbReference>
<dbReference type="InterPro" id="IPR013097">
    <property type="entry name" value="Dabb"/>
</dbReference>
<comment type="subunit">
    <text evidence="1">Homodimer.</text>
</comment>
<accession>A0A059DAE0</accession>
<gene>
    <name evidence="3" type="ORF">EUGRSUZ_B03989</name>
</gene>
<evidence type="ECO:0000259" key="2">
    <source>
        <dbReference type="PROSITE" id="PS51502"/>
    </source>
</evidence>